<dbReference type="AlphaFoldDB" id="A0AAD6UW35"/>
<gene>
    <name evidence="1" type="ORF">GGX14DRAFT_673738</name>
</gene>
<accession>A0AAD6UW35</accession>
<name>A0AAD6UW35_9AGAR</name>
<keyword evidence="2" id="KW-1185">Reference proteome</keyword>
<protein>
    <submittedName>
        <fullName evidence="1">Uncharacterized protein</fullName>
    </submittedName>
</protein>
<reference evidence="1" key="1">
    <citation type="submission" date="2023-03" db="EMBL/GenBank/DDBJ databases">
        <title>Massive genome expansion in bonnet fungi (Mycena s.s.) driven by repeated elements and novel gene families across ecological guilds.</title>
        <authorList>
            <consortium name="Lawrence Berkeley National Laboratory"/>
            <person name="Harder C.B."/>
            <person name="Miyauchi S."/>
            <person name="Viragh M."/>
            <person name="Kuo A."/>
            <person name="Thoen E."/>
            <person name="Andreopoulos B."/>
            <person name="Lu D."/>
            <person name="Skrede I."/>
            <person name="Drula E."/>
            <person name="Henrissat B."/>
            <person name="Morin E."/>
            <person name="Kohler A."/>
            <person name="Barry K."/>
            <person name="LaButti K."/>
            <person name="Morin E."/>
            <person name="Salamov A."/>
            <person name="Lipzen A."/>
            <person name="Mereny Z."/>
            <person name="Hegedus B."/>
            <person name="Baldrian P."/>
            <person name="Stursova M."/>
            <person name="Weitz H."/>
            <person name="Taylor A."/>
            <person name="Grigoriev I.V."/>
            <person name="Nagy L.G."/>
            <person name="Martin F."/>
            <person name="Kauserud H."/>
        </authorList>
    </citation>
    <scope>NUCLEOTIDE SEQUENCE</scope>
    <source>
        <strain evidence="1">9144</strain>
    </source>
</reference>
<sequence length="236" mass="25111">MCGNCGNQAVIASIGRFYPQGDGSEAEKPADWDNFRLASRKFALKKLTTGPGCVNLGLKKLTSGLGNSKISASKSLIFGPGFGGVSRGLFLPDCQPSYMRRAVHTPATLHVADLRAPRAGGVSSFGASHGFSVRAVDVLTDPIHSTNFRSHAWSTLADESALLLGVAQRRRPAEFHRVRTISSGNNNAADTGVTVNSAENSLKLGENAQKFAGSYPSAVTRLTIRVAIFFTNQNLF</sequence>
<proteinExistence type="predicted"/>
<evidence type="ECO:0000313" key="1">
    <source>
        <dbReference type="EMBL" id="KAJ7196061.1"/>
    </source>
</evidence>
<comment type="caution">
    <text evidence="1">The sequence shown here is derived from an EMBL/GenBank/DDBJ whole genome shotgun (WGS) entry which is preliminary data.</text>
</comment>
<dbReference type="EMBL" id="JARJCW010000086">
    <property type="protein sequence ID" value="KAJ7196061.1"/>
    <property type="molecule type" value="Genomic_DNA"/>
</dbReference>
<evidence type="ECO:0000313" key="2">
    <source>
        <dbReference type="Proteomes" id="UP001219525"/>
    </source>
</evidence>
<organism evidence="1 2">
    <name type="scientific">Mycena pura</name>
    <dbReference type="NCBI Taxonomy" id="153505"/>
    <lineage>
        <taxon>Eukaryota</taxon>
        <taxon>Fungi</taxon>
        <taxon>Dikarya</taxon>
        <taxon>Basidiomycota</taxon>
        <taxon>Agaricomycotina</taxon>
        <taxon>Agaricomycetes</taxon>
        <taxon>Agaricomycetidae</taxon>
        <taxon>Agaricales</taxon>
        <taxon>Marasmiineae</taxon>
        <taxon>Mycenaceae</taxon>
        <taxon>Mycena</taxon>
    </lineage>
</organism>
<dbReference type="Proteomes" id="UP001219525">
    <property type="component" value="Unassembled WGS sequence"/>
</dbReference>